<keyword evidence="6" id="KW-0808">Transferase</keyword>
<keyword evidence="7" id="KW-1185">Reference proteome</keyword>
<comment type="caution">
    <text evidence="6">The sequence shown here is derived from an EMBL/GenBank/DDBJ whole genome shotgun (WGS) entry which is preliminary data.</text>
</comment>
<evidence type="ECO:0000313" key="7">
    <source>
        <dbReference type="Proteomes" id="UP000548476"/>
    </source>
</evidence>
<protein>
    <submittedName>
        <fullName evidence="6">4-hydroxybenzoate polyprenyltransferase</fullName>
    </submittedName>
</protein>
<keyword evidence="2 5" id="KW-0812">Transmembrane</keyword>
<keyword evidence="3 5" id="KW-1133">Transmembrane helix</keyword>
<dbReference type="GO" id="GO:0016765">
    <property type="term" value="F:transferase activity, transferring alkyl or aryl (other than methyl) groups"/>
    <property type="evidence" value="ECO:0007669"/>
    <property type="project" value="InterPro"/>
</dbReference>
<organism evidence="6 7">
    <name type="scientific">Phytomonospora endophytica</name>
    <dbReference type="NCBI Taxonomy" id="714109"/>
    <lineage>
        <taxon>Bacteria</taxon>
        <taxon>Bacillati</taxon>
        <taxon>Actinomycetota</taxon>
        <taxon>Actinomycetes</taxon>
        <taxon>Micromonosporales</taxon>
        <taxon>Micromonosporaceae</taxon>
        <taxon>Phytomonospora</taxon>
    </lineage>
</organism>
<name>A0A841FNV3_9ACTN</name>
<accession>A0A841FNV3</accession>
<reference evidence="6 7" key="1">
    <citation type="submission" date="2020-08" db="EMBL/GenBank/DDBJ databases">
        <title>Genomic Encyclopedia of Type Strains, Phase IV (KMG-IV): sequencing the most valuable type-strain genomes for metagenomic binning, comparative biology and taxonomic classification.</title>
        <authorList>
            <person name="Goeker M."/>
        </authorList>
    </citation>
    <scope>NUCLEOTIDE SEQUENCE [LARGE SCALE GENOMIC DNA]</scope>
    <source>
        <strain evidence="6 7">YIM 65646</strain>
    </source>
</reference>
<dbReference type="InterPro" id="IPR000537">
    <property type="entry name" value="UbiA_prenyltransferase"/>
</dbReference>
<keyword evidence="4 5" id="KW-0472">Membrane</keyword>
<feature type="transmembrane region" description="Helical" evidence="5">
    <location>
        <begin position="151"/>
        <end position="172"/>
    </location>
</feature>
<evidence type="ECO:0000313" key="6">
    <source>
        <dbReference type="EMBL" id="MBB6037504.1"/>
    </source>
</evidence>
<feature type="transmembrane region" description="Helical" evidence="5">
    <location>
        <begin position="218"/>
        <end position="237"/>
    </location>
</feature>
<feature type="transmembrane region" description="Helical" evidence="5">
    <location>
        <begin position="193"/>
        <end position="212"/>
    </location>
</feature>
<feature type="transmembrane region" description="Helical" evidence="5">
    <location>
        <begin position="85"/>
        <end position="114"/>
    </location>
</feature>
<dbReference type="EMBL" id="JACHGT010000012">
    <property type="protein sequence ID" value="MBB6037504.1"/>
    <property type="molecule type" value="Genomic_DNA"/>
</dbReference>
<dbReference type="GO" id="GO:0016020">
    <property type="term" value="C:membrane"/>
    <property type="evidence" value="ECO:0007669"/>
    <property type="project" value="UniProtKB-SubCell"/>
</dbReference>
<feature type="transmembrane region" description="Helical" evidence="5">
    <location>
        <begin position="126"/>
        <end position="145"/>
    </location>
</feature>
<evidence type="ECO:0000256" key="5">
    <source>
        <dbReference type="SAM" id="Phobius"/>
    </source>
</evidence>
<evidence type="ECO:0000256" key="1">
    <source>
        <dbReference type="ARBA" id="ARBA00004141"/>
    </source>
</evidence>
<dbReference type="Proteomes" id="UP000548476">
    <property type="component" value="Unassembled WGS sequence"/>
</dbReference>
<evidence type="ECO:0000256" key="4">
    <source>
        <dbReference type="ARBA" id="ARBA00023136"/>
    </source>
</evidence>
<dbReference type="InterPro" id="IPR044878">
    <property type="entry name" value="UbiA_sf"/>
</dbReference>
<evidence type="ECO:0000256" key="2">
    <source>
        <dbReference type="ARBA" id="ARBA00022692"/>
    </source>
</evidence>
<dbReference type="Pfam" id="PF01040">
    <property type="entry name" value="UbiA"/>
    <property type="match status" value="1"/>
</dbReference>
<feature type="transmembrane region" description="Helical" evidence="5">
    <location>
        <begin position="249"/>
        <end position="267"/>
    </location>
</feature>
<evidence type="ECO:0000256" key="3">
    <source>
        <dbReference type="ARBA" id="ARBA00022989"/>
    </source>
</evidence>
<sequence length="269" mass="27314">MAALRALVRASHPGPAVLVSTVGVLLAVAFGRSPADTVLIGLAVFAGQLSIGWHNDHLDIDRDLAAARTDKPLATGEISVDAVRWATAVSVLTCVALSLLTGVAGGVLHIAAVASAWSYNQFFKHTPLSVAPFVFSFGLLPAFAAGGPTEAPWWTLVAGGLLGGGAHFANVLPDLASDAATGVRGLPHRFGRVGSELAASAMLLATAVVLALAIGRWFALAGLAVAVVGIPLGLWLGRVHGGRMVFRTVMALALVDVVLLVAGSATVSA</sequence>
<proteinExistence type="predicted"/>
<dbReference type="AlphaFoldDB" id="A0A841FNV3"/>
<comment type="subcellular location">
    <subcellularLocation>
        <location evidence="1">Membrane</location>
        <topology evidence="1">Multi-pass membrane protein</topology>
    </subcellularLocation>
</comment>
<dbReference type="RefSeq" id="WP_184790317.1">
    <property type="nucleotide sequence ID" value="NZ_BONT01000093.1"/>
</dbReference>
<dbReference type="Gene3D" id="1.10.357.140">
    <property type="entry name" value="UbiA prenyltransferase"/>
    <property type="match status" value="1"/>
</dbReference>
<gene>
    <name evidence="6" type="ORF">HNR73_005380</name>
</gene>